<dbReference type="Gene3D" id="3.20.80.10">
    <property type="entry name" value="Regulatory factor, effector binding domain"/>
    <property type="match status" value="1"/>
</dbReference>
<dbReference type="Proteomes" id="UP000193431">
    <property type="component" value="Chromosome"/>
</dbReference>
<reference evidence="2 3" key="1">
    <citation type="submission" date="2016-11" db="EMBL/GenBank/DDBJ databases">
        <title>Trade-off between light-utilization and light-protection in marine flavobacteria.</title>
        <authorList>
            <person name="Kumagai Y."/>
        </authorList>
    </citation>
    <scope>NUCLEOTIDE SEQUENCE [LARGE SCALE GENOMIC DNA]</scope>
    <source>
        <strain evidence="2 3">JCM 13191</strain>
    </source>
</reference>
<keyword evidence="1" id="KW-1133">Transmembrane helix</keyword>
<dbReference type="EMBL" id="CP019344">
    <property type="protein sequence ID" value="ARN76834.1"/>
    <property type="molecule type" value="Genomic_DNA"/>
</dbReference>
<sequence length="338" mass="37790">MKAIKYLVILLCIVFIGGAIYFSLQDGAINEEQEVTVDAPIPLVYEVLTDFSKWDEWNKHITIEDSSNQLLLNDVDATAKYKYGSAEFGTLTLKSLDSLDSVKFDFISKGGTSLSLNILLDSIEKNQTKIKTIVTGDRDLTDKIVARFLSDEITDEMIPALQDPFIDSLDASLKSMMATYTISEPFKTATSGGFHLMMTQSTNVGFVPELRNKIEAGIINFMRRHNIAASGPTKLIYDQVDQQNGTAIITVAIPIQEKIITEVNSSIICQYKNPVEAIRCTLNGDTQNLELVRTKIDKFIEQQGLSRSSYAPWEVYRVDAEDVYNPANQITEVYIPVE</sequence>
<protein>
    <recommendedName>
        <fullName evidence="4">Bacterial transcription activator effector binding domain-containing protein</fullName>
    </recommendedName>
</protein>
<gene>
    <name evidence="2" type="ORF">BST97_01815</name>
</gene>
<keyword evidence="1" id="KW-0812">Transmembrane</keyword>
<proteinExistence type="predicted"/>
<organism evidence="2 3">
    <name type="scientific">Nonlabens spongiae</name>
    <dbReference type="NCBI Taxonomy" id="331648"/>
    <lineage>
        <taxon>Bacteria</taxon>
        <taxon>Pseudomonadati</taxon>
        <taxon>Bacteroidota</taxon>
        <taxon>Flavobacteriia</taxon>
        <taxon>Flavobacteriales</taxon>
        <taxon>Flavobacteriaceae</taxon>
        <taxon>Nonlabens</taxon>
    </lineage>
</organism>
<name>A0A1W6MGU4_9FLAO</name>
<dbReference type="InterPro" id="IPR011256">
    <property type="entry name" value="Reg_factor_effector_dom_sf"/>
</dbReference>
<evidence type="ECO:0000313" key="2">
    <source>
        <dbReference type="EMBL" id="ARN76834.1"/>
    </source>
</evidence>
<dbReference type="AlphaFoldDB" id="A0A1W6MGU4"/>
<evidence type="ECO:0000256" key="1">
    <source>
        <dbReference type="SAM" id="Phobius"/>
    </source>
</evidence>
<dbReference type="OrthoDB" id="9807923at2"/>
<keyword evidence="1" id="KW-0472">Membrane</keyword>
<dbReference type="RefSeq" id="WP_085765635.1">
    <property type="nucleotide sequence ID" value="NZ_CP019344.1"/>
</dbReference>
<feature type="transmembrane region" description="Helical" evidence="1">
    <location>
        <begin position="7"/>
        <end position="24"/>
    </location>
</feature>
<evidence type="ECO:0008006" key="4">
    <source>
        <dbReference type="Google" id="ProtNLM"/>
    </source>
</evidence>
<keyword evidence="3" id="KW-1185">Reference proteome</keyword>
<evidence type="ECO:0000313" key="3">
    <source>
        <dbReference type="Proteomes" id="UP000193431"/>
    </source>
</evidence>
<dbReference type="STRING" id="331648.BST97_01815"/>
<dbReference type="SUPFAM" id="SSF55961">
    <property type="entry name" value="Bet v1-like"/>
    <property type="match status" value="1"/>
</dbReference>
<accession>A0A1W6MGU4</accession>